<protein>
    <submittedName>
        <fullName evidence="1">Uncharacterized protein</fullName>
    </submittedName>
</protein>
<dbReference type="RefSeq" id="WP_203937355.1">
    <property type="nucleotide sequence ID" value="NZ_BAAAGJ010000016.1"/>
</dbReference>
<dbReference type="AlphaFoldDB" id="A0A8J3Y575"/>
<evidence type="ECO:0000313" key="2">
    <source>
        <dbReference type="Proteomes" id="UP000652013"/>
    </source>
</evidence>
<keyword evidence="2" id="KW-1185">Reference proteome</keyword>
<proteinExistence type="predicted"/>
<dbReference type="EMBL" id="BOOY01000008">
    <property type="protein sequence ID" value="GIJ02026.1"/>
    <property type="molecule type" value="Genomic_DNA"/>
</dbReference>
<dbReference type="Proteomes" id="UP000652013">
    <property type="component" value="Unassembled WGS sequence"/>
</dbReference>
<accession>A0A8J3Y575</accession>
<sequence>MTGDWRTEWTTALDALELDVSRAEAMLAEGHRLADEPAADPWHPPANIGPLPLDLRPRADAILARQIAAAEAIAGRLASNRQQSAVVSRMETGERVKRPVYLDCAM</sequence>
<name>A0A8J3Y575_9ACTN</name>
<gene>
    <name evidence="1" type="ORF">Sya03_13780</name>
</gene>
<reference evidence="1" key="1">
    <citation type="submission" date="2021-01" db="EMBL/GenBank/DDBJ databases">
        <title>Whole genome shotgun sequence of Spirilliplanes yamanashiensis NBRC 15828.</title>
        <authorList>
            <person name="Komaki H."/>
            <person name="Tamura T."/>
        </authorList>
    </citation>
    <scope>NUCLEOTIDE SEQUENCE</scope>
    <source>
        <strain evidence="1">NBRC 15828</strain>
    </source>
</reference>
<evidence type="ECO:0000313" key="1">
    <source>
        <dbReference type="EMBL" id="GIJ02026.1"/>
    </source>
</evidence>
<comment type="caution">
    <text evidence="1">The sequence shown here is derived from an EMBL/GenBank/DDBJ whole genome shotgun (WGS) entry which is preliminary data.</text>
</comment>
<organism evidence="1 2">
    <name type="scientific">Spirilliplanes yamanashiensis</name>
    <dbReference type="NCBI Taxonomy" id="42233"/>
    <lineage>
        <taxon>Bacteria</taxon>
        <taxon>Bacillati</taxon>
        <taxon>Actinomycetota</taxon>
        <taxon>Actinomycetes</taxon>
        <taxon>Micromonosporales</taxon>
        <taxon>Micromonosporaceae</taxon>
        <taxon>Spirilliplanes</taxon>
    </lineage>
</organism>